<dbReference type="GO" id="GO:0000160">
    <property type="term" value="P:phosphorelay signal transduction system"/>
    <property type="evidence" value="ECO:0007669"/>
    <property type="project" value="InterPro"/>
</dbReference>
<dbReference type="Gene3D" id="3.40.50.2300">
    <property type="match status" value="1"/>
</dbReference>
<dbReference type="PANTHER" id="PTHR44591:SF3">
    <property type="entry name" value="RESPONSE REGULATORY DOMAIN-CONTAINING PROTEIN"/>
    <property type="match status" value="1"/>
</dbReference>
<dbReference type="Proteomes" id="UP000663720">
    <property type="component" value="Chromosome"/>
</dbReference>
<feature type="modified residue" description="4-aspartylphosphate" evidence="2">
    <location>
        <position position="56"/>
    </location>
</feature>
<evidence type="ECO:0000256" key="2">
    <source>
        <dbReference type="PROSITE-ProRule" id="PRU00169"/>
    </source>
</evidence>
<organism evidence="4 5">
    <name type="scientific">Desulfonema limicola</name>
    <dbReference type="NCBI Taxonomy" id="45656"/>
    <lineage>
        <taxon>Bacteria</taxon>
        <taxon>Pseudomonadati</taxon>
        <taxon>Thermodesulfobacteriota</taxon>
        <taxon>Desulfobacteria</taxon>
        <taxon>Desulfobacterales</taxon>
        <taxon>Desulfococcaceae</taxon>
        <taxon>Desulfonema</taxon>
    </lineage>
</organism>
<dbReference type="PANTHER" id="PTHR44591">
    <property type="entry name" value="STRESS RESPONSE REGULATOR PROTEIN 1"/>
    <property type="match status" value="1"/>
</dbReference>
<dbReference type="RefSeq" id="WP_207687691.1">
    <property type="nucleotide sequence ID" value="NZ_CP061799.1"/>
</dbReference>
<evidence type="ECO:0000313" key="4">
    <source>
        <dbReference type="EMBL" id="QTA81681.1"/>
    </source>
</evidence>
<dbReference type="PROSITE" id="PS50110">
    <property type="entry name" value="RESPONSE_REGULATORY"/>
    <property type="match status" value="1"/>
</dbReference>
<dbReference type="Pfam" id="PF00072">
    <property type="entry name" value="Response_reg"/>
    <property type="match status" value="1"/>
</dbReference>
<dbReference type="InterPro" id="IPR001789">
    <property type="entry name" value="Sig_transdc_resp-reg_receiver"/>
</dbReference>
<dbReference type="InterPro" id="IPR011006">
    <property type="entry name" value="CheY-like_superfamily"/>
</dbReference>
<proteinExistence type="predicted"/>
<keyword evidence="1 2" id="KW-0597">Phosphoprotein</keyword>
<evidence type="ECO:0000256" key="1">
    <source>
        <dbReference type="ARBA" id="ARBA00022553"/>
    </source>
</evidence>
<reference evidence="4" key="1">
    <citation type="journal article" date="2021" name="Microb. Physiol.">
        <title>Proteogenomic Insights into the Physiology of Marine, Sulfate-Reducing, Filamentous Desulfonema limicola and Desulfonema magnum.</title>
        <authorList>
            <person name="Schnaars V."/>
            <person name="Wohlbrand L."/>
            <person name="Scheve S."/>
            <person name="Hinrichs C."/>
            <person name="Reinhardt R."/>
            <person name="Rabus R."/>
        </authorList>
    </citation>
    <scope>NUCLEOTIDE SEQUENCE</scope>
    <source>
        <strain evidence="4">5ac10</strain>
    </source>
</reference>
<evidence type="ECO:0000259" key="3">
    <source>
        <dbReference type="PROSITE" id="PS50110"/>
    </source>
</evidence>
<dbReference type="KEGG" id="dli:dnl_40240"/>
<dbReference type="SMART" id="SM00448">
    <property type="entry name" value="REC"/>
    <property type="match status" value="1"/>
</dbReference>
<dbReference type="EMBL" id="CP061799">
    <property type="protein sequence ID" value="QTA81681.1"/>
    <property type="molecule type" value="Genomic_DNA"/>
</dbReference>
<accession>A0A975BAC7</accession>
<dbReference type="SUPFAM" id="SSF52172">
    <property type="entry name" value="CheY-like"/>
    <property type="match status" value="1"/>
</dbReference>
<protein>
    <submittedName>
        <fullName evidence="4">Chemotaxis protein</fullName>
    </submittedName>
</protein>
<name>A0A975BAC7_9BACT</name>
<sequence>MVINVLVVDDSSVMRAMILKTMRMSGLPLGTIHQAGNGKEGLDILQQNWIDLVVVDINMPVMNGEEMIDYMRGNPETRDISVIVISTEGSNTRIERLLNKGAAFIHKPFTPENIRDTVRELMGLGANDEAGD</sequence>
<keyword evidence="5" id="KW-1185">Reference proteome</keyword>
<dbReference type="AlphaFoldDB" id="A0A975BAC7"/>
<dbReference type="InterPro" id="IPR050595">
    <property type="entry name" value="Bact_response_regulator"/>
</dbReference>
<gene>
    <name evidence="4" type="primary">cheY8</name>
    <name evidence="4" type="ORF">dnl_40240</name>
</gene>
<feature type="domain" description="Response regulatory" evidence="3">
    <location>
        <begin position="4"/>
        <end position="122"/>
    </location>
</feature>
<evidence type="ECO:0000313" key="5">
    <source>
        <dbReference type="Proteomes" id="UP000663720"/>
    </source>
</evidence>